<accession>A0A4Y2VR62</accession>
<dbReference type="Proteomes" id="UP000499080">
    <property type="component" value="Unassembled WGS sequence"/>
</dbReference>
<reference evidence="1 2" key="1">
    <citation type="journal article" date="2019" name="Sci. Rep.">
        <title>Orb-weaving spider Araneus ventricosus genome elucidates the spidroin gene catalogue.</title>
        <authorList>
            <person name="Kono N."/>
            <person name="Nakamura H."/>
            <person name="Ohtoshi R."/>
            <person name="Moran D.A.P."/>
            <person name="Shinohara A."/>
            <person name="Yoshida Y."/>
            <person name="Fujiwara M."/>
            <person name="Mori M."/>
            <person name="Tomita M."/>
            <person name="Arakawa K."/>
        </authorList>
    </citation>
    <scope>NUCLEOTIDE SEQUENCE [LARGE SCALE GENOMIC DNA]</scope>
</reference>
<comment type="caution">
    <text evidence="1">The sequence shown here is derived from an EMBL/GenBank/DDBJ whole genome shotgun (WGS) entry which is preliminary data.</text>
</comment>
<dbReference type="EMBL" id="BGPR01049611">
    <property type="protein sequence ID" value="GBO26624.1"/>
    <property type="molecule type" value="Genomic_DNA"/>
</dbReference>
<keyword evidence="2" id="KW-1185">Reference proteome</keyword>
<sequence>MWTQLEIGQYVAWFIETKSHDQVLRNFRTQCGREPPSRPTLRAWYKSFIETAGILSSLESIVSKFVNPFSIEPNPSVKLATVSVEASIVEKSSFLMPH</sequence>
<evidence type="ECO:0000313" key="1">
    <source>
        <dbReference type="EMBL" id="GBO26624.1"/>
    </source>
</evidence>
<gene>
    <name evidence="1" type="ORF">AVEN_151995_1</name>
</gene>
<name>A0A4Y2VR62_ARAVE</name>
<proteinExistence type="predicted"/>
<dbReference type="AlphaFoldDB" id="A0A4Y2VR62"/>
<protein>
    <submittedName>
        <fullName evidence="1">Uncharacterized protein</fullName>
    </submittedName>
</protein>
<organism evidence="1 2">
    <name type="scientific">Araneus ventricosus</name>
    <name type="common">Orbweaver spider</name>
    <name type="synonym">Epeira ventricosa</name>
    <dbReference type="NCBI Taxonomy" id="182803"/>
    <lineage>
        <taxon>Eukaryota</taxon>
        <taxon>Metazoa</taxon>
        <taxon>Ecdysozoa</taxon>
        <taxon>Arthropoda</taxon>
        <taxon>Chelicerata</taxon>
        <taxon>Arachnida</taxon>
        <taxon>Araneae</taxon>
        <taxon>Araneomorphae</taxon>
        <taxon>Entelegynae</taxon>
        <taxon>Araneoidea</taxon>
        <taxon>Araneidae</taxon>
        <taxon>Araneus</taxon>
    </lineage>
</organism>
<evidence type="ECO:0000313" key="2">
    <source>
        <dbReference type="Proteomes" id="UP000499080"/>
    </source>
</evidence>